<dbReference type="EMBL" id="LHQS01000002">
    <property type="protein sequence ID" value="RXE56315.1"/>
    <property type="molecule type" value="Genomic_DNA"/>
</dbReference>
<organism evidence="1 2">
    <name type="scientific">Methanoculleus taiwanensis</name>
    <dbReference type="NCBI Taxonomy" id="1550565"/>
    <lineage>
        <taxon>Archaea</taxon>
        <taxon>Methanobacteriati</taxon>
        <taxon>Methanobacteriota</taxon>
        <taxon>Stenosarchaea group</taxon>
        <taxon>Methanomicrobia</taxon>
        <taxon>Methanomicrobiales</taxon>
        <taxon>Methanomicrobiaceae</taxon>
        <taxon>Methanoculleus</taxon>
    </lineage>
</organism>
<accession>A0A498H1T0</accession>
<evidence type="ECO:0008006" key="3">
    <source>
        <dbReference type="Google" id="ProtNLM"/>
    </source>
</evidence>
<dbReference type="RefSeq" id="WP_128694091.1">
    <property type="nucleotide sequence ID" value="NZ_LHQS01000002.1"/>
</dbReference>
<keyword evidence="2" id="KW-1185">Reference proteome</keyword>
<comment type="caution">
    <text evidence="1">The sequence shown here is derived from an EMBL/GenBank/DDBJ whole genome shotgun (WGS) entry which is preliminary data.</text>
</comment>
<protein>
    <recommendedName>
        <fullName evidence="3">DUF1616 domain-containing protein</fullName>
    </recommendedName>
</protein>
<reference evidence="1 2" key="1">
    <citation type="journal article" date="2015" name="Int. J. Syst. Evol. Microbiol.">
        <title>Methanoculleus taiwanensis sp. nov., a methanogen isolated from deep marine sediment at the deformation front area near Taiwan.</title>
        <authorList>
            <person name="Weng C.Y."/>
            <person name="Chen S.C."/>
            <person name="Lai M.C."/>
            <person name="Wu S.Y."/>
            <person name="Lin S."/>
            <person name="Yang T.F."/>
            <person name="Chen P.C."/>
        </authorList>
    </citation>
    <scope>NUCLEOTIDE SEQUENCE [LARGE SCALE GENOMIC DNA]</scope>
    <source>
        <strain evidence="1 2">CYW4</strain>
    </source>
</reference>
<dbReference type="Proteomes" id="UP000290932">
    <property type="component" value="Unassembled WGS sequence"/>
</dbReference>
<proteinExistence type="predicted"/>
<dbReference type="AlphaFoldDB" id="A0A498H1T0"/>
<evidence type="ECO:0000313" key="1">
    <source>
        <dbReference type="EMBL" id="RXE56315.1"/>
    </source>
</evidence>
<name>A0A498H1T0_9EURY</name>
<gene>
    <name evidence="1" type="ORF">ABH15_09385</name>
</gene>
<evidence type="ECO:0000313" key="2">
    <source>
        <dbReference type="Proteomes" id="UP000290932"/>
    </source>
</evidence>
<sequence length="134" mass="14901">MPAFARGTLPYLVAGCALVGLLVIASAYVLSPGEVSLNVSFDPPAGYIEEDGRYVGVTVFTLTNENTIPVRKVECRYRYLDRESDRVVKSGIIEVGDLDPGQAKHYAVSCPMEEGGRYDIRLDLRYWRVLKIEV</sequence>